<dbReference type="Pfam" id="PF03892">
    <property type="entry name" value="NapB"/>
    <property type="match status" value="1"/>
</dbReference>
<dbReference type="InterPro" id="IPR005591">
    <property type="entry name" value="NapB"/>
</dbReference>
<dbReference type="Gene3D" id="1.10.1130.10">
    <property type="entry name" value="Flavocytochrome C3, Chain A"/>
    <property type="match status" value="1"/>
</dbReference>
<organism evidence="1">
    <name type="scientific">hydrothermal vent metagenome</name>
    <dbReference type="NCBI Taxonomy" id="652676"/>
    <lineage>
        <taxon>unclassified sequences</taxon>
        <taxon>metagenomes</taxon>
        <taxon>ecological metagenomes</taxon>
    </lineage>
</organism>
<protein>
    <submittedName>
        <fullName evidence="1">Uncharacterized protein</fullName>
    </submittedName>
</protein>
<name>A0A1W1CF95_9ZZZZ</name>
<dbReference type="GO" id="GO:0009061">
    <property type="term" value="P:anaerobic respiration"/>
    <property type="evidence" value="ECO:0007669"/>
    <property type="project" value="InterPro"/>
</dbReference>
<dbReference type="InterPro" id="IPR036280">
    <property type="entry name" value="Multihaem_cyt_sf"/>
</dbReference>
<sequence>MKYLDNHSCSECHEEIYKEFQSSHHSKGYFNDRLHRAIADKVSTKRYDCATCHMPMADNIEDLISGKSRPDKSNKTHTDAISCYFCHTIAYVKKSHRFNINIKSRQADGYKPTLYGRLDNPDKSDKHSSVKNPVYAKKVCVGCHSHKLNENNLTIFKAMSEKQNSLSCIECHMPEIDGGVEKMDKRARGRHVSHKFLGIHNKEMRSKSVDINISIANDTLSIRLENKMDHPLIIQAARAKYLEIKLFKNGKEIWKNFDKHPSEDRDTYFASSFKKDGKKIIIPATATEHNILNNLNARDSRVFNYSIAKLKDADRVEVSLYVKLAKDDCLKVIDLKDSNLNRPILMKRVELIID</sequence>
<reference evidence="1" key="1">
    <citation type="submission" date="2016-10" db="EMBL/GenBank/DDBJ databases">
        <authorList>
            <person name="de Groot N.N."/>
        </authorList>
    </citation>
    <scope>NUCLEOTIDE SEQUENCE</scope>
</reference>
<dbReference type="SUPFAM" id="SSF48695">
    <property type="entry name" value="Multiheme cytochromes"/>
    <property type="match status" value="1"/>
</dbReference>
<accession>A0A1W1CF95</accession>
<proteinExistence type="predicted"/>
<dbReference type="AlphaFoldDB" id="A0A1W1CF95"/>
<gene>
    <name evidence="1" type="ORF">MNB_SV-6-1545</name>
</gene>
<evidence type="ECO:0000313" key="1">
    <source>
        <dbReference type="EMBL" id="SFV64459.1"/>
    </source>
</evidence>
<dbReference type="EMBL" id="FPHC01000070">
    <property type="protein sequence ID" value="SFV64459.1"/>
    <property type="molecule type" value="Genomic_DNA"/>
</dbReference>